<dbReference type="SUPFAM" id="SSF82114">
    <property type="entry name" value="Riboflavin kinase-like"/>
    <property type="match status" value="1"/>
</dbReference>
<evidence type="ECO:0000256" key="10">
    <source>
        <dbReference type="ARBA" id="ARBA00022827"/>
    </source>
</evidence>
<accession>A0A5J4FYK2</accession>
<dbReference type="PANTHER" id="PTHR22749">
    <property type="entry name" value="RIBOFLAVIN KINASE/FMN ADENYLYLTRANSFERASE"/>
    <property type="match status" value="1"/>
</dbReference>
<dbReference type="NCBIfam" id="NF004160">
    <property type="entry name" value="PRK05627.1-3"/>
    <property type="match status" value="1"/>
</dbReference>
<dbReference type="NCBIfam" id="TIGR00083">
    <property type="entry name" value="ribF"/>
    <property type="match status" value="1"/>
</dbReference>
<dbReference type="OrthoDB" id="9803667at2"/>
<dbReference type="Gene3D" id="2.40.30.30">
    <property type="entry name" value="Riboflavin kinase-like"/>
    <property type="match status" value="1"/>
</dbReference>
<keyword evidence="5 15" id="KW-0288">FMN</keyword>
<keyword evidence="18" id="KW-1185">Reference proteome</keyword>
<dbReference type="GO" id="GO:0009231">
    <property type="term" value="P:riboflavin biosynthetic process"/>
    <property type="evidence" value="ECO:0007669"/>
    <property type="project" value="InterPro"/>
</dbReference>
<evidence type="ECO:0000256" key="6">
    <source>
        <dbReference type="ARBA" id="ARBA00022679"/>
    </source>
</evidence>
<evidence type="ECO:0000256" key="11">
    <source>
        <dbReference type="ARBA" id="ARBA00022840"/>
    </source>
</evidence>
<dbReference type="GO" id="GO:0006747">
    <property type="term" value="P:FAD biosynthetic process"/>
    <property type="evidence" value="ECO:0007669"/>
    <property type="project" value="UniProtKB-UniRule"/>
</dbReference>
<dbReference type="AlphaFoldDB" id="A0A5J4FYK2"/>
<evidence type="ECO:0000256" key="3">
    <source>
        <dbReference type="ARBA" id="ARBA00005201"/>
    </source>
</evidence>
<keyword evidence="4 15" id="KW-0285">Flavoprotein</keyword>
<dbReference type="Pfam" id="PF06574">
    <property type="entry name" value="FAD_syn"/>
    <property type="match status" value="1"/>
</dbReference>
<evidence type="ECO:0000256" key="12">
    <source>
        <dbReference type="ARBA" id="ARBA00023268"/>
    </source>
</evidence>
<evidence type="ECO:0000256" key="4">
    <source>
        <dbReference type="ARBA" id="ARBA00022630"/>
    </source>
</evidence>
<evidence type="ECO:0000313" key="18">
    <source>
        <dbReference type="Proteomes" id="UP000326994"/>
    </source>
</evidence>
<dbReference type="EC" id="2.7.1.26" evidence="15"/>
<dbReference type="EC" id="2.7.7.2" evidence="15"/>
<keyword evidence="9 15" id="KW-0418">Kinase</keyword>
<dbReference type="Proteomes" id="UP000326994">
    <property type="component" value="Unassembled WGS sequence"/>
</dbReference>
<dbReference type="InterPro" id="IPR014729">
    <property type="entry name" value="Rossmann-like_a/b/a_fold"/>
</dbReference>
<organism evidence="17 18">
    <name type="scientific">Patiriisocius marinistellae</name>
    <dbReference type="NCBI Taxonomy" id="2494560"/>
    <lineage>
        <taxon>Bacteria</taxon>
        <taxon>Pseudomonadati</taxon>
        <taxon>Bacteroidota</taxon>
        <taxon>Flavobacteriia</taxon>
        <taxon>Flavobacteriales</taxon>
        <taxon>Flavobacteriaceae</taxon>
        <taxon>Patiriisocius</taxon>
    </lineage>
</organism>
<dbReference type="UniPathway" id="UPA00276">
    <property type="reaction ID" value="UER00406"/>
</dbReference>
<dbReference type="GO" id="GO:0005524">
    <property type="term" value="F:ATP binding"/>
    <property type="evidence" value="ECO:0007669"/>
    <property type="project" value="UniProtKB-UniRule"/>
</dbReference>
<keyword evidence="11 15" id="KW-0067">ATP-binding</keyword>
<comment type="function">
    <text evidence="1">Catalyzes the phosphorylation of riboflavin to FMN followed by the adenylation of FMN to FAD.</text>
</comment>
<evidence type="ECO:0000256" key="9">
    <source>
        <dbReference type="ARBA" id="ARBA00022777"/>
    </source>
</evidence>
<comment type="similarity">
    <text evidence="15">Belongs to the ribF family.</text>
</comment>
<proteinExistence type="inferred from homology"/>
<evidence type="ECO:0000313" key="17">
    <source>
        <dbReference type="EMBL" id="GEQ85115.1"/>
    </source>
</evidence>
<keyword evidence="12" id="KW-0511">Multifunctional enzyme</keyword>
<dbReference type="PANTHER" id="PTHR22749:SF6">
    <property type="entry name" value="RIBOFLAVIN KINASE"/>
    <property type="match status" value="1"/>
</dbReference>
<dbReference type="InterPro" id="IPR023468">
    <property type="entry name" value="Riboflavin_kinase"/>
</dbReference>
<keyword evidence="10 15" id="KW-0274">FAD</keyword>
<dbReference type="PIRSF" id="PIRSF004491">
    <property type="entry name" value="FAD_Synth"/>
    <property type="match status" value="1"/>
</dbReference>
<dbReference type="InterPro" id="IPR023465">
    <property type="entry name" value="Riboflavin_kinase_dom_sf"/>
</dbReference>
<dbReference type="Gene3D" id="3.40.50.620">
    <property type="entry name" value="HUPs"/>
    <property type="match status" value="1"/>
</dbReference>
<reference evidence="17 18" key="1">
    <citation type="submission" date="2019-08" db="EMBL/GenBank/DDBJ databases">
        <title>Ulvibacter marinistellae sp. nov., isolated from a starfish, Patiria pectinifera.</title>
        <authorList>
            <person name="Kawano K."/>
            <person name="Ushijima N."/>
            <person name="Kihara M."/>
            <person name="Itoh H."/>
        </authorList>
    </citation>
    <scope>NUCLEOTIDE SEQUENCE [LARGE SCALE GENOMIC DNA]</scope>
    <source>
        <strain evidence="17 18">KK4</strain>
    </source>
</reference>
<dbReference type="FunFam" id="3.40.50.620:FF:000021">
    <property type="entry name" value="Riboflavin biosynthesis protein"/>
    <property type="match status" value="1"/>
</dbReference>
<comment type="catalytic activity">
    <reaction evidence="14 15">
        <text>FMN + ATP + H(+) = FAD + diphosphate</text>
        <dbReference type="Rhea" id="RHEA:17237"/>
        <dbReference type="ChEBI" id="CHEBI:15378"/>
        <dbReference type="ChEBI" id="CHEBI:30616"/>
        <dbReference type="ChEBI" id="CHEBI:33019"/>
        <dbReference type="ChEBI" id="CHEBI:57692"/>
        <dbReference type="ChEBI" id="CHEBI:58210"/>
        <dbReference type="EC" id="2.7.7.2"/>
    </reaction>
</comment>
<dbReference type="GO" id="GO:0008531">
    <property type="term" value="F:riboflavin kinase activity"/>
    <property type="evidence" value="ECO:0007669"/>
    <property type="project" value="UniProtKB-UniRule"/>
</dbReference>
<comment type="pathway">
    <text evidence="2 15">Cofactor biosynthesis; FAD biosynthesis; FAD from FMN: step 1/1.</text>
</comment>
<dbReference type="GO" id="GO:0009398">
    <property type="term" value="P:FMN biosynthetic process"/>
    <property type="evidence" value="ECO:0007669"/>
    <property type="project" value="UniProtKB-UniRule"/>
</dbReference>
<evidence type="ECO:0000256" key="7">
    <source>
        <dbReference type="ARBA" id="ARBA00022695"/>
    </source>
</evidence>
<evidence type="ECO:0000256" key="13">
    <source>
        <dbReference type="ARBA" id="ARBA00047880"/>
    </source>
</evidence>
<evidence type="ECO:0000259" key="16">
    <source>
        <dbReference type="SMART" id="SM00904"/>
    </source>
</evidence>
<name>A0A5J4FYK2_9FLAO</name>
<comment type="catalytic activity">
    <reaction evidence="13 15">
        <text>riboflavin + ATP = FMN + ADP + H(+)</text>
        <dbReference type="Rhea" id="RHEA:14357"/>
        <dbReference type="ChEBI" id="CHEBI:15378"/>
        <dbReference type="ChEBI" id="CHEBI:30616"/>
        <dbReference type="ChEBI" id="CHEBI:57986"/>
        <dbReference type="ChEBI" id="CHEBI:58210"/>
        <dbReference type="ChEBI" id="CHEBI:456216"/>
        <dbReference type="EC" id="2.7.1.26"/>
    </reaction>
</comment>
<protein>
    <recommendedName>
        <fullName evidence="15">Riboflavin biosynthesis protein</fullName>
    </recommendedName>
    <domain>
        <recommendedName>
            <fullName evidence="15">Riboflavin kinase</fullName>
            <ecNumber evidence="15">2.7.1.26</ecNumber>
        </recommendedName>
        <alternativeName>
            <fullName evidence="15">Flavokinase</fullName>
        </alternativeName>
    </domain>
    <domain>
        <recommendedName>
            <fullName evidence="15">FMN adenylyltransferase</fullName>
            <ecNumber evidence="15">2.7.7.2</ecNumber>
        </recommendedName>
        <alternativeName>
            <fullName evidence="15">FAD pyrophosphorylase</fullName>
        </alternativeName>
        <alternativeName>
            <fullName evidence="15">FAD synthase</fullName>
        </alternativeName>
    </domain>
</protein>
<dbReference type="InterPro" id="IPR015865">
    <property type="entry name" value="Riboflavin_kinase_bac/euk"/>
</dbReference>
<dbReference type="InterPro" id="IPR015864">
    <property type="entry name" value="FAD_synthase"/>
</dbReference>
<keyword evidence="8 15" id="KW-0547">Nucleotide-binding</keyword>
<gene>
    <name evidence="17" type="primary">ribF</name>
    <name evidence="17" type="ORF">ULMS_06230</name>
</gene>
<dbReference type="GO" id="GO:0003919">
    <property type="term" value="F:FMN adenylyltransferase activity"/>
    <property type="evidence" value="ECO:0007669"/>
    <property type="project" value="UniProtKB-UniRule"/>
</dbReference>
<dbReference type="InterPro" id="IPR002606">
    <property type="entry name" value="Riboflavin_kinase_bac"/>
</dbReference>
<dbReference type="SMART" id="SM00904">
    <property type="entry name" value="Flavokinase"/>
    <property type="match status" value="1"/>
</dbReference>
<evidence type="ECO:0000256" key="8">
    <source>
        <dbReference type="ARBA" id="ARBA00022741"/>
    </source>
</evidence>
<evidence type="ECO:0000256" key="15">
    <source>
        <dbReference type="PIRNR" id="PIRNR004491"/>
    </source>
</evidence>
<comment type="pathway">
    <text evidence="3 15">Cofactor biosynthesis; FMN biosynthesis; FMN from riboflavin (ATP route): step 1/1.</text>
</comment>
<keyword evidence="7 15" id="KW-0548">Nucleotidyltransferase</keyword>
<sequence>MEEYLDASTFNSTTQSVITIGTFDGVHIGHKAIVERLVSAAKKDGLESVVLTFFPHPRMVLQKDSNIKLINTLQEKKQLLEAAGLDHFVVEPFTYEFSRLSALQYVRDILVEKLKAKKIIIGYDHRFGRNRNADINDLKAFGKEFGFEVEEISAQQLDEVSVSSTKIRRAIEAGDINTANDYLGYNFMISGTVVKGKAIGRTLKYPTANLAIAESYKLVPVNGVYVVESKINDINYYGITSIGTNPTVGGTSKTIETYFLDFDGDLYGKKLNLEFLTHIRDEETFKNLDMLKEAINKDELFARSYISEVRKNG</sequence>
<feature type="domain" description="Riboflavin kinase" evidence="16">
    <location>
        <begin position="182"/>
        <end position="307"/>
    </location>
</feature>
<dbReference type="EMBL" id="BKCF01000001">
    <property type="protein sequence ID" value="GEQ85115.1"/>
    <property type="molecule type" value="Genomic_DNA"/>
</dbReference>
<evidence type="ECO:0000256" key="14">
    <source>
        <dbReference type="ARBA" id="ARBA00049494"/>
    </source>
</evidence>
<keyword evidence="6 15" id="KW-0808">Transferase</keyword>
<evidence type="ECO:0000256" key="5">
    <source>
        <dbReference type="ARBA" id="ARBA00022643"/>
    </source>
</evidence>
<evidence type="ECO:0000256" key="2">
    <source>
        <dbReference type="ARBA" id="ARBA00004726"/>
    </source>
</evidence>
<dbReference type="SUPFAM" id="SSF52374">
    <property type="entry name" value="Nucleotidylyl transferase"/>
    <property type="match status" value="1"/>
</dbReference>
<dbReference type="CDD" id="cd02064">
    <property type="entry name" value="FAD_synthetase_N"/>
    <property type="match status" value="1"/>
</dbReference>
<dbReference type="Pfam" id="PF01687">
    <property type="entry name" value="Flavokinase"/>
    <property type="match status" value="1"/>
</dbReference>
<dbReference type="RefSeq" id="WP_151893048.1">
    <property type="nucleotide sequence ID" value="NZ_BKCF01000001.1"/>
</dbReference>
<evidence type="ECO:0000256" key="1">
    <source>
        <dbReference type="ARBA" id="ARBA00002121"/>
    </source>
</evidence>
<dbReference type="UniPathway" id="UPA00277">
    <property type="reaction ID" value="UER00407"/>
</dbReference>
<dbReference type="NCBIfam" id="NF004162">
    <property type="entry name" value="PRK05627.1-5"/>
    <property type="match status" value="1"/>
</dbReference>
<comment type="caution">
    <text evidence="17">The sequence shown here is derived from an EMBL/GenBank/DDBJ whole genome shotgun (WGS) entry which is preliminary data.</text>
</comment>